<protein>
    <submittedName>
        <fullName evidence="1">Uncharacterized protein</fullName>
    </submittedName>
</protein>
<comment type="caution">
    <text evidence="1">The sequence shown here is derived from an EMBL/GenBank/DDBJ whole genome shotgun (WGS) entry which is preliminary data.</text>
</comment>
<name>A0AAV6Q820_SOLSE</name>
<proteinExistence type="predicted"/>
<dbReference type="Proteomes" id="UP000693946">
    <property type="component" value="Linkage Group LG6"/>
</dbReference>
<evidence type="ECO:0000313" key="1">
    <source>
        <dbReference type="EMBL" id="KAG7485649.1"/>
    </source>
</evidence>
<sequence length="102" mass="11558">MESCCRLLVENTAAILPRAWSPPLPLGKAWRVNSVFADYNASLSLQPKIGKADALYRAENPVCKGDFSSENSRALFPFFNILYYVLYDTHKLLLNGLIHWLL</sequence>
<gene>
    <name evidence="1" type="ORF">JOB18_015121</name>
</gene>
<dbReference type="EMBL" id="JAGKHQ010000018">
    <property type="protein sequence ID" value="KAG7485649.1"/>
    <property type="molecule type" value="Genomic_DNA"/>
</dbReference>
<organism evidence="1 2">
    <name type="scientific">Solea senegalensis</name>
    <name type="common">Senegalese sole</name>
    <dbReference type="NCBI Taxonomy" id="28829"/>
    <lineage>
        <taxon>Eukaryota</taxon>
        <taxon>Metazoa</taxon>
        <taxon>Chordata</taxon>
        <taxon>Craniata</taxon>
        <taxon>Vertebrata</taxon>
        <taxon>Euteleostomi</taxon>
        <taxon>Actinopterygii</taxon>
        <taxon>Neopterygii</taxon>
        <taxon>Teleostei</taxon>
        <taxon>Neoteleostei</taxon>
        <taxon>Acanthomorphata</taxon>
        <taxon>Carangaria</taxon>
        <taxon>Pleuronectiformes</taxon>
        <taxon>Pleuronectoidei</taxon>
        <taxon>Soleidae</taxon>
        <taxon>Solea</taxon>
    </lineage>
</organism>
<keyword evidence="2" id="KW-1185">Reference proteome</keyword>
<accession>A0AAV6Q820</accession>
<dbReference type="AlphaFoldDB" id="A0AAV6Q820"/>
<evidence type="ECO:0000313" key="2">
    <source>
        <dbReference type="Proteomes" id="UP000693946"/>
    </source>
</evidence>
<reference evidence="1 2" key="1">
    <citation type="journal article" date="2021" name="Sci. Rep.">
        <title>Chromosome anchoring in Senegalese sole (Solea senegalensis) reveals sex-associated markers and genome rearrangements in flatfish.</title>
        <authorList>
            <person name="Guerrero-Cozar I."/>
            <person name="Gomez-Garrido J."/>
            <person name="Berbel C."/>
            <person name="Martinez-Blanch J.F."/>
            <person name="Alioto T."/>
            <person name="Claros M.G."/>
            <person name="Gagnaire P.A."/>
            <person name="Manchado M."/>
        </authorList>
    </citation>
    <scope>NUCLEOTIDE SEQUENCE [LARGE SCALE GENOMIC DNA]</scope>
    <source>
        <strain evidence="1">Sse05_10M</strain>
    </source>
</reference>